<dbReference type="AlphaFoldDB" id="A0A2V3UHF1"/>
<comment type="caution">
    <text evidence="2">The sequence shown here is derived from an EMBL/GenBank/DDBJ whole genome shotgun (WGS) entry which is preliminary data.</text>
</comment>
<feature type="domain" description="PilZ" evidence="1">
    <location>
        <begin position="121"/>
        <end position="194"/>
    </location>
</feature>
<dbReference type="Pfam" id="PF07238">
    <property type="entry name" value="PilZ"/>
    <property type="match status" value="2"/>
</dbReference>
<sequence>MTPTRPDAPPSQPIDDAERRRYERLRITLLGRYMIESQHEYPCQTIDMSPGDLHIQAPNRGQLGEHVVLYLDHLGRIEGDIIRHSHEGFVVAITATPRKREKIAAHMTWLANREPLETPEVRRHDRIVPASTGIGLTLQDGTRHNVQIMDISPSGAALIAEVAPDIGAPVIVGRTSARVVRHFKGGFAVEFGEIMGKQDFARMIGSRS</sequence>
<proteinExistence type="predicted"/>
<dbReference type="EMBL" id="QJJK01000006">
    <property type="protein sequence ID" value="PXW58276.1"/>
    <property type="molecule type" value="Genomic_DNA"/>
</dbReference>
<protein>
    <submittedName>
        <fullName evidence="2">PilZ domain-containing protein</fullName>
    </submittedName>
</protein>
<dbReference type="InterPro" id="IPR009875">
    <property type="entry name" value="PilZ_domain"/>
</dbReference>
<feature type="domain" description="PilZ" evidence="1">
    <location>
        <begin position="18"/>
        <end position="105"/>
    </location>
</feature>
<name>A0A2V3UHF1_9HYPH</name>
<dbReference type="OrthoDB" id="9798164at2"/>
<dbReference type="RefSeq" id="WP_110375547.1">
    <property type="nucleotide sequence ID" value="NZ_JAHBRY010000001.1"/>
</dbReference>
<keyword evidence="3" id="KW-1185">Reference proteome</keyword>
<evidence type="ECO:0000259" key="1">
    <source>
        <dbReference type="Pfam" id="PF07238"/>
    </source>
</evidence>
<accession>A0A2V3UHF1</accession>
<dbReference type="SUPFAM" id="SSF141371">
    <property type="entry name" value="PilZ domain-like"/>
    <property type="match status" value="2"/>
</dbReference>
<reference evidence="2 3" key="1">
    <citation type="submission" date="2018-05" db="EMBL/GenBank/DDBJ databases">
        <title>Genomic Encyclopedia of Type Strains, Phase IV (KMG-IV): sequencing the most valuable type-strain genomes for metagenomic binning, comparative biology and taxonomic classification.</title>
        <authorList>
            <person name="Goeker M."/>
        </authorList>
    </citation>
    <scope>NUCLEOTIDE SEQUENCE [LARGE SCALE GENOMIC DNA]</scope>
    <source>
        <strain evidence="2 3">DSM 6462</strain>
    </source>
</reference>
<dbReference type="Proteomes" id="UP000248021">
    <property type="component" value="Unassembled WGS sequence"/>
</dbReference>
<dbReference type="GO" id="GO:0035438">
    <property type="term" value="F:cyclic-di-GMP binding"/>
    <property type="evidence" value="ECO:0007669"/>
    <property type="project" value="InterPro"/>
</dbReference>
<gene>
    <name evidence="2" type="ORF">C7450_106458</name>
</gene>
<evidence type="ECO:0000313" key="3">
    <source>
        <dbReference type="Proteomes" id="UP000248021"/>
    </source>
</evidence>
<evidence type="ECO:0000313" key="2">
    <source>
        <dbReference type="EMBL" id="PXW58276.1"/>
    </source>
</evidence>
<organism evidence="2 3">
    <name type="scientific">Chelatococcus asaccharovorans</name>
    <dbReference type="NCBI Taxonomy" id="28210"/>
    <lineage>
        <taxon>Bacteria</taxon>
        <taxon>Pseudomonadati</taxon>
        <taxon>Pseudomonadota</taxon>
        <taxon>Alphaproteobacteria</taxon>
        <taxon>Hyphomicrobiales</taxon>
        <taxon>Chelatococcaceae</taxon>
        <taxon>Chelatococcus</taxon>
    </lineage>
</organism>